<proteinExistence type="predicted"/>
<dbReference type="InterPro" id="IPR021682">
    <property type="entry name" value="DUF2933"/>
</dbReference>
<protein>
    <submittedName>
        <fullName evidence="3">DUF2933 domain-containing protein</fullName>
    </submittedName>
</protein>
<gene>
    <name evidence="3" type="ORF">GK047_21640</name>
</gene>
<dbReference type="AlphaFoldDB" id="A0A6G4A2I8"/>
<accession>A0A6G4A2I8</accession>
<dbReference type="Pfam" id="PF11666">
    <property type="entry name" value="DUF2933"/>
    <property type="match status" value="1"/>
</dbReference>
<keyword evidence="2" id="KW-0812">Transmembrane</keyword>
<reference evidence="3" key="1">
    <citation type="submission" date="2020-02" db="EMBL/GenBank/DDBJ databases">
        <authorList>
            <person name="Shen X.-R."/>
            <person name="Zhang Y.-X."/>
        </authorList>
    </citation>
    <scope>NUCLEOTIDE SEQUENCE</scope>
    <source>
        <strain evidence="3">SYP-B3998</strain>
    </source>
</reference>
<name>A0A6G4A2I8_9BACL</name>
<comment type="caution">
    <text evidence="3">The sequence shown here is derived from an EMBL/GenBank/DDBJ whole genome shotgun (WGS) entry which is preliminary data.</text>
</comment>
<evidence type="ECO:0000256" key="2">
    <source>
        <dbReference type="SAM" id="Phobius"/>
    </source>
</evidence>
<organism evidence="3">
    <name type="scientific">Paenibacillus sp. SYP-B3998</name>
    <dbReference type="NCBI Taxonomy" id="2678564"/>
    <lineage>
        <taxon>Bacteria</taxon>
        <taxon>Bacillati</taxon>
        <taxon>Bacillota</taxon>
        <taxon>Bacilli</taxon>
        <taxon>Bacillales</taxon>
        <taxon>Paenibacillaceae</taxon>
        <taxon>Paenibacillus</taxon>
    </lineage>
</organism>
<keyword evidence="1" id="KW-0175">Coiled coil</keyword>
<dbReference type="RefSeq" id="WP_163951631.1">
    <property type="nucleotide sequence ID" value="NZ_JAAIKC010000010.1"/>
</dbReference>
<sequence>MDWSWLLILVCPIMMLFMMKGMYGRGGQGTHQQDQRIEREINELRIQNLELRLREIDNLKSNQEGT</sequence>
<keyword evidence="2" id="KW-1133">Transmembrane helix</keyword>
<feature type="coiled-coil region" evidence="1">
    <location>
        <begin position="34"/>
        <end position="66"/>
    </location>
</feature>
<feature type="transmembrane region" description="Helical" evidence="2">
    <location>
        <begin position="6"/>
        <end position="23"/>
    </location>
</feature>
<evidence type="ECO:0000256" key="1">
    <source>
        <dbReference type="SAM" id="Coils"/>
    </source>
</evidence>
<evidence type="ECO:0000313" key="3">
    <source>
        <dbReference type="EMBL" id="NEW08602.1"/>
    </source>
</evidence>
<dbReference type="EMBL" id="JAAIKC010000010">
    <property type="protein sequence ID" value="NEW08602.1"/>
    <property type="molecule type" value="Genomic_DNA"/>
</dbReference>
<keyword evidence="2" id="KW-0472">Membrane</keyword>